<dbReference type="GO" id="GO:0016020">
    <property type="term" value="C:membrane"/>
    <property type="evidence" value="ECO:0007669"/>
    <property type="project" value="TreeGrafter"/>
</dbReference>
<dbReference type="PANTHER" id="PTHR46689:SF1">
    <property type="entry name" value="PHOD-LIKE PHOSPHATASE DOMAIN-CONTAINING PROTEIN"/>
    <property type="match status" value="1"/>
</dbReference>
<dbReference type="GeneID" id="18922792"/>
<reference evidence="2" key="1">
    <citation type="journal article" date="2011" name="Proc. Natl. Acad. Sci. U.S.A.">
        <title>Obligate biotrophy features unraveled by the genomic analysis of rust fungi.</title>
        <authorList>
            <person name="Duplessis S."/>
            <person name="Cuomo C.A."/>
            <person name="Lin Y.-C."/>
            <person name="Aerts A."/>
            <person name="Tisserant E."/>
            <person name="Veneault-Fourrey C."/>
            <person name="Joly D.L."/>
            <person name="Hacquard S."/>
            <person name="Amselem J."/>
            <person name="Cantarel B.L."/>
            <person name="Chiu R."/>
            <person name="Coutinho P.M."/>
            <person name="Feau N."/>
            <person name="Field M."/>
            <person name="Frey P."/>
            <person name="Gelhaye E."/>
            <person name="Goldberg J."/>
            <person name="Grabherr M.G."/>
            <person name="Kodira C.D."/>
            <person name="Kohler A."/>
            <person name="Kuees U."/>
            <person name="Lindquist E.A."/>
            <person name="Lucas S.M."/>
            <person name="Mago R."/>
            <person name="Mauceli E."/>
            <person name="Morin E."/>
            <person name="Murat C."/>
            <person name="Pangilinan J.L."/>
            <person name="Park R."/>
            <person name="Pearson M."/>
            <person name="Quesneville H."/>
            <person name="Rouhier N."/>
            <person name="Sakthikumar S."/>
            <person name="Salamov A.A."/>
            <person name="Schmutz J."/>
            <person name="Selles B."/>
            <person name="Shapiro H."/>
            <person name="Tanguay P."/>
            <person name="Tuskan G.A."/>
            <person name="Henrissat B."/>
            <person name="Van de Peer Y."/>
            <person name="Rouze P."/>
            <person name="Ellis J.G."/>
            <person name="Dodds P.N."/>
            <person name="Schein J.E."/>
            <person name="Zhong S."/>
            <person name="Hamelin R.C."/>
            <person name="Grigoriev I.V."/>
            <person name="Szabo L.J."/>
            <person name="Martin F."/>
        </authorList>
    </citation>
    <scope>NUCLEOTIDE SEQUENCE [LARGE SCALE GENOMIC DNA]</scope>
    <source>
        <strain evidence="2">98AG31 / pathotype 3-4-7</strain>
    </source>
</reference>
<dbReference type="EMBL" id="GL883105">
    <property type="protein sequence ID" value="EGG07046.1"/>
    <property type="molecule type" value="Genomic_DNA"/>
</dbReference>
<dbReference type="HOGENOM" id="CLU_1012221_0_0_1"/>
<dbReference type="VEuPathDB" id="FungiDB:MELLADRAFT_106045"/>
<dbReference type="KEGG" id="mlr:MELLADRAFT_106045"/>
<dbReference type="STRING" id="747676.F4RK68"/>
<dbReference type="Proteomes" id="UP000001072">
    <property type="component" value="Unassembled WGS sequence"/>
</dbReference>
<name>F4RK68_MELLP</name>
<dbReference type="InParanoid" id="F4RK68"/>
<dbReference type="AlphaFoldDB" id="F4RK68"/>
<keyword evidence="2" id="KW-1185">Reference proteome</keyword>
<dbReference type="PANTHER" id="PTHR46689">
    <property type="entry name" value="MEMBRANE PROTEIN, PUTATIVE-RELATED"/>
    <property type="match status" value="1"/>
</dbReference>
<evidence type="ECO:0000313" key="1">
    <source>
        <dbReference type="EMBL" id="EGG07046.1"/>
    </source>
</evidence>
<gene>
    <name evidence="1" type="ORF">MELLADRAFT_106045</name>
</gene>
<sequence>MLALMGCQQHRSSVPCLQPASFFVVYLIINLSKESVDSRIKFAVSIFRIDLFDHMEGIGIDGVLRTSSYTYQLMGPQVWMLLFDFRSERKKDRLCRTSSYKVVFNACRALPSSVTQWIISLGIPYDRSPRMVFAERFLQKKSNPVLAAANVLAAPNVCGLLLTFLAGCQLSDPNIHFILSSSPPHLIHVVLYLLSSLGWAQSHKPERHWLVTECQKLAVDRKFRIDFVRGDVHCFPNAQRTSVIVNVSPSFVLIDGSLVTISRMSANNNDDATND</sequence>
<organism evidence="2">
    <name type="scientific">Melampsora larici-populina (strain 98AG31 / pathotype 3-4-7)</name>
    <name type="common">Poplar leaf rust fungus</name>
    <dbReference type="NCBI Taxonomy" id="747676"/>
    <lineage>
        <taxon>Eukaryota</taxon>
        <taxon>Fungi</taxon>
        <taxon>Dikarya</taxon>
        <taxon>Basidiomycota</taxon>
        <taxon>Pucciniomycotina</taxon>
        <taxon>Pucciniomycetes</taxon>
        <taxon>Pucciniales</taxon>
        <taxon>Melampsoraceae</taxon>
        <taxon>Melampsora</taxon>
    </lineage>
</organism>
<dbReference type="OrthoDB" id="2419400at2759"/>
<accession>F4RK68</accession>
<protein>
    <submittedName>
        <fullName evidence="1">Uncharacterized protein</fullName>
    </submittedName>
</protein>
<evidence type="ECO:0000313" key="2">
    <source>
        <dbReference type="Proteomes" id="UP000001072"/>
    </source>
</evidence>
<proteinExistence type="predicted"/>
<dbReference type="RefSeq" id="XP_007409488.1">
    <property type="nucleotide sequence ID" value="XM_007409426.1"/>
</dbReference>